<sequence length="50" mass="5233">MKIISLIVVLTCSLTALAIPYPNNGLGENAPCKSTSARKVYIVADGSLII</sequence>
<dbReference type="InParanoid" id="D6RNY2"/>
<protein>
    <submittedName>
        <fullName evidence="2">Uncharacterized protein</fullName>
    </submittedName>
</protein>
<keyword evidence="1" id="KW-0732">Signal</keyword>
<evidence type="ECO:0000313" key="2">
    <source>
        <dbReference type="EMBL" id="EFI27445.1"/>
    </source>
</evidence>
<dbReference type="HOGENOM" id="CLU_3124963_0_0_1"/>
<dbReference type="Proteomes" id="UP000001861">
    <property type="component" value="Unassembled WGS sequence"/>
</dbReference>
<dbReference type="AlphaFoldDB" id="D6RNY2"/>
<evidence type="ECO:0000256" key="1">
    <source>
        <dbReference type="SAM" id="SignalP"/>
    </source>
</evidence>
<dbReference type="KEGG" id="cci:CC1G_14917"/>
<dbReference type="VEuPathDB" id="FungiDB:CC1G_14917"/>
<keyword evidence="3" id="KW-1185">Reference proteome</keyword>
<dbReference type="EMBL" id="AACS02000007">
    <property type="protein sequence ID" value="EFI27445.1"/>
    <property type="molecule type" value="Genomic_DNA"/>
</dbReference>
<accession>D6RNY2</accession>
<name>D6RNY2_COPC7</name>
<dbReference type="RefSeq" id="XP_002910939.1">
    <property type="nucleotide sequence ID" value="XM_002910893.1"/>
</dbReference>
<reference evidence="2 3" key="1">
    <citation type="journal article" date="2010" name="Proc. Natl. Acad. Sci. U.S.A.">
        <title>Insights into evolution of multicellular fungi from the assembled chromosomes of the mushroom Coprinopsis cinerea (Coprinus cinereus).</title>
        <authorList>
            <person name="Stajich J.E."/>
            <person name="Wilke S.K."/>
            <person name="Ahren D."/>
            <person name="Au C.H."/>
            <person name="Birren B.W."/>
            <person name="Borodovsky M."/>
            <person name="Burns C."/>
            <person name="Canback B."/>
            <person name="Casselton L.A."/>
            <person name="Cheng C.K."/>
            <person name="Deng J."/>
            <person name="Dietrich F.S."/>
            <person name="Fargo D.C."/>
            <person name="Farman M.L."/>
            <person name="Gathman A.C."/>
            <person name="Goldberg J."/>
            <person name="Guigo R."/>
            <person name="Hoegger P.J."/>
            <person name="Hooker J.B."/>
            <person name="Huggins A."/>
            <person name="James T.Y."/>
            <person name="Kamada T."/>
            <person name="Kilaru S."/>
            <person name="Kodira C."/>
            <person name="Kues U."/>
            <person name="Kupfer D."/>
            <person name="Kwan H.S."/>
            <person name="Lomsadze A."/>
            <person name="Li W."/>
            <person name="Lilly W.W."/>
            <person name="Ma L.J."/>
            <person name="Mackey A.J."/>
            <person name="Manning G."/>
            <person name="Martin F."/>
            <person name="Muraguchi H."/>
            <person name="Natvig D.O."/>
            <person name="Palmerini H."/>
            <person name="Ramesh M.A."/>
            <person name="Rehmeyer C.J."/>
            <person name="Roe B.A."/>
            <person name="Shenoy N."/>
            <person name="Stanke M."/>
            <person name="Ter-Hovhannisyan V."/>
            <person name="Tunlid A."/>
            <person name="Velagapudi R."/>
            <person name="Vision T.J."/>
            <person name="Zeng Q."/>
            <person name="Zolan M.E."/>
            <person name="Pukkila P.J."/>
        </authorList>
    </citation>
    <scope>NUCLEOTIDE SEQUENCE [LARGE SCALE GENOMIC DNA]</scope>
    <source>
        <strain evidence="3">Okayama-7 / 130 / ATCC MYA-4618 / FGSC 9003</strain>
    </source>
</reference>
<organism evidence="2 3">
    <name type="scientific">Coprinopsis cinerea (strain Okayama-7 / 130 / ATCC MYA-4618 / FGSC 9003)</name>
    <name type="common">Inky cap fungus</name>
    <name type="synonym">Hormographiella aspergillata</name>
    <dbReference type="NCBI Taxonomy" id="240176"/>
    <lineage>
        <taxon>Eukaryota</taxon>
        <taxon>Fungi</taxon>
        <taxon>Dikarya</taxon>
        <taxon>Basidiomycota</taxon>
        <taxon>Agaricomycotina</taxon>
        <taxon>Agaricomycetes</taxon>
        <taxon>Agaricomycetidae</taxon>
        <taxon>Agaricales</taxon>
        <taxon>Agaricineae</taxon>
        <taxon>Psathyrellaceae</taxon>
        <taxon>Coprinopsis</taxon>
    </lineage>
</organism>
<evidence type="ECO:0000313" key="3">
    <source>
        <dbReference type="Proteomes" id="UP000001861"/>
    </source>
</evidence>
<feature type="signal peptide" evidence="1">
    <location>
        <begin position="1"/>
        <end position="18"/>
    </location>
</feature>
<gene>
    <name evidence="2" type="ORF">CC1G_14917</name>
</gene>
<comment type="caution">
    <text evidence="2">The sequence shown here is derived from an EMBL/GenBank/DDBJ whole genome shotgun (WGS) entry which is preliminary data.</text>
</comment>
<proteinExistence type="predicted"/>
<feature type="chain" id="PRO_5003087736" evidence="1">
    <location>
        <begin position="19"/>
        <end position="50"/>
    </location>
</feature>
<dbReference type="GeneID" id="9378692"/>